<keyword evidence="5" id="KW-0347">Helicase</keyword>
<name>A0A139NDA5_STRGN</name>
<evidence type="ECO:0000256" key="5">
    <source>
        <dbReference type="ARBA" id="ARBA00022806"/>
    </source>
</evidence>
<accession>A0A139NDA5</accession>
<feature type="domain" description="PD-(D/E)XK endonuclease-like" evidence="10">
    <location>
        <begin position="22"/>
        <end position="219"/>
    </location>
</feature>
<evidence type="ECO:0000313" key="12">
    <source>
        <dbReference type="Proteomes" id="UP000070096"/>
    </source>
</evidence>
<keyword evidence="8" id="KW-0238">DNA-binding</keyword>
<dbReference type="PANTHER" id="PTHR30591:SF1">
    <property type="entry name" value="RECBCD ENZYME SUBUNIT RECC"/>
    <property type="match status" value="1"/>
</dbReference>
<organism evidence="11 12">
    <name type="scientific">Streptococcus gordonii</name>
    <dbReference type="NCBI Taxonomy" id="1302"/>
    <lineage>
        <taxon>Bacteria</taxon>
        <taxon>Bacillati</taxon>
        <taxon>Bacillota</taxon>
        <taxon>Bacilli</taxon>
        <taxon>Lactobacillales</taxon>
        <taxon>Streptococcaceae</taxon>
        <taxon>Streptococcus</taxon>
    </lineage>
</organism>
<keyword evidence="2" id="KW-0547">Nucleotide-binding</keyword>
<protein>
    <submittedName>
        <fullName evidence="11">ATP-dependent nuclease, subunit B</fullName>
    </submittedName>
</protein>
<evidence type="ECO:0000256" key="9">
    <source>
        <dbReference type="ARBA" id="ARBA00023204"/>
    </source>
</evidence>
<dbReference type="GO" id="GO:0004527">
    <property type="term" value="F:exonuclease activity"/>
    <property type="evidence" value="ECO:0007669"/>
    <property type="project" value="UniProtKB-KW"/>
</dbReference>
<keyword evidence="7" id="KW-0067">ATP-binding</keyword>
<keyword evidence="9" id="KW-0234">DNA repair</keyword>
<dbReference type="GO" id="GO:0006310">
    <property type="term" value="P:DNA recombination"/>
    <property type="evidence" value="ECO:0007669"/>
    <property type="project" value="TreeGrafter"/>
</dbReference>
<dbReference type="PANTHER" id="PTHR30591">
    <property type="entry name" value="RECBCD ENZYME SUBUNIT RECC"/>
    <property type="match status" value="1"/>
</dbReference>
<comment type="caution">
    <text evidence="11">The sequence shown here is derived from an EMBL/GenBank/DDBJ whole genome shotgun (WGS) entry which is preliminary data.</text>
</comment>
<dbReference type="GO" id="GO:0004386">
    <property type="term" value="F:helicase activity"/>
    <property type="evidence" value="ECO:0007669"/>
    <property type="project" value="UniProtKB-KW"/>
</dbReference>
<sequence length="281" mass="31692">MRESEFESLYNESSESLFTRQLLLDTAKSTSQVLAQSAGIETIGEETVFGNSKEPFLILEDGRAVSVRGKVDRIDRLLADGSLGVVDYKSSETKFSYEKFFNGLNSQLPTYLAAIQELQGQQEGRDLFGAMYLQMTEPIVALKDTKELGDAVKEVAKTMQYKGLFLADKLASLGPVYEKSKVNSLSHEELAILLAYNEILYKKVAEGILAGHFEINPYTENGRNIAPYVDQFKAITGFEANRHLGQARQLDKLDLTKFEKRPVGEKLRRAWIEKMREELEK</sequence>
<dbReference type="InterPro" id="IPR011604">
    <property type="entry name" value="PDDEXK-like_dom_sf"/>
</dbReference>
<evidence type="ECO:0000259" key="10">
    <source>
        <dbReference type="Pfam" id="PF12705"/>
    </source>
</evidence>
<reference evidence="11 12" key="1">
    <citation type="submission" date="2016-01" db="EMBL/GenBank/DDBJ databases">
        <title>Highly variable Streptococcus oralis are common among viridans streptococci isolated from primates.</title>
        <authorList>
            <person name="Denapaite D."/>
            <person name="Rieger M."/>
            <person name="Koendgen S."/>
            <person name="Brueckner R."/>
            <person name="Ochigava I."/>
            <person name="Kappeler P."/>
            <person name="Maetz-Rensing K."/>
            <person name="Leendertz F."/>
            <person name="Hakenbeck R."/>
        </authorList>
    </citation>
    <scope>NUCLEOTIDE SEQUENCE [LARGE SCALE GENOMIC DNA]</scope>
    <source>
        <strain evidence="11 12">DD07</strain>
    </source>
</reference>
<evidence type="ECO:0000256" key="4">
    <source>
        <dbReference type="ARBA" id="ARBA00022801"/>
    </source>
</evidence>
<evidence type="ECO:0000256" key="1">
    <source>
        <dbReference type="ARBA" id="ARBA00022722"/>
    </source>
</evidence>
<dbReference type="Gene3D" id="3.90.320.10">
    <property type="match status" value="1"/>
</dbReference>
<dbReference type="PATRIC" id="fig|1302.21.peg.316"/>
<evidence type="ECO:0000256" key="8">
    <source>
        <dbReference type="ARBA" id="ARBA00023125"/>
    </source>
</evidence>
<dbReference type="GO" id="GO:0003677">
    <property type="term" value="F:DNA binding"/>
    <property type="evidence" value="ECO:0007669"/>
    <property type="project" value="UniProtKB-KW"/>
</dbReference>
<keyword evidence="4" id="KW-0378">Hydrolase</keyword>
<evidence type="ECO:0000256" key="6">
    <source>
        <dbReference type="ARBA" id="ARBA00022839"/>
    </source>
</evidence>
<gene>
    <name evidence="11" type="ORF">SGODD07_00280</name>
</gene>
<evidence type="ECO:0000256" key="3">
    <source>
        <dbReference type="ARBA" id="ARBA00022763"/>
    </source>
</evidence>
<keyword evidence="1" id="KW-0540">Nuclease</keyword>
<proteinExistence type="predicted"/>
<dbReference type="AlphaFoldDB" id="A0A139NDA5"/>
<dbReference type="EMBL" id="LQRC01000049">
    <property type="protein sequence ID" value="KXT74038.1"/>
    <property type="molecule type" value="Genomic_DNA"/>
</dbReference>
<keyword evidence="6" id="KW-0269">Exonuclease</keyword>
<dbReference type="GO" id="GO:0005524">
    <property type="term" value="F:ATP binding"/>
    <property type="evidence" value="ECO:0007669"/>
    <property type="project" value="UniProtKB-KW"/>
</dbReference>
<evidence type="ECO:0000256" key="2">
    <source>
        <dbReference type="ARBA" id="ARBA00022741"/>
    </source>
</evidence>
<dbReference type="Proteomes" id="UP000070096">
    <property type="component" value="Unassembled WGS sequence"/>
</dbReference>
<evidence type="ECO:0000256" key="7">
    <source>
        <dbReference type="ARBA" id="ARBA00022840"/>
    </source>
</evidence>
<dbReference type="Pfam" id="PF12705">
    <property type="entry name" value="PDDEXK_1"/>
    <property type="match status" value="1"/>
</dbReference>
<keyword evidence="3" id="KW-0227">DNA damage</keyword>
<dbReference type="InterPro" id="IPR038726">
    <property type="entry name" value="PDDEXK_AddAB-type"/>
</dbReference>
<dbReference type="GO" id="GO:0006281">
    <property type="term" value="P:DNA repair"/>
    <property type="evidence" value="ECO:0007669"/>
    <property type="project" value="UniProtKB-KW"/>
</dbReference>
<evidence type="ECO:0000313" key="11">
    <source>
        <dbReference type="EMBL" id="KXT74038.1"/>
    </source>
</evidence>